<keyword evidence="1 4" id="KW-0489">Methyltransferase</keyword>
<dbReference type="RefSeq" id="WP_177079407.1">
    <property type="nucleotide sequence ID" value="NZ_JACAOQ010000043.1"/>
</dbReference>
<keyword evidence="3 4" id="KW-0479">Metal-binding</keyword>
<dbReference type="GO" id="GO:0008168">
    <property type="term" value="F:methyltransferase activity"/>
    <property type="evidence" value="ECO:0007669"/>
    <property type="project" value="UniProtKB-UniRule"/>
</dbReference>
<dbReference type="GO" id="GO:0032259">
    <property type="term" value="P:methylation"/>
    <property type="evidence" value="ECO:0007669"/>
    <property type="project" value="UniProtKB-KW"/>
</dbReference>
<proteinExistence type="predicted"/>
<dbReference type="GO" id="GO:0008270">
    <property type="term" value="F:zinc ion binding"/>
    <property type="evidence" value="ECO:0007669"/>
    <property type="project" value="InterPro"/>
</dbReference>
<keyword evidence="3 4" id="KW-0862">Zinc</keyword>
<reference evidence="6 7" key="1">
    <citation type="submission" date="2020-04" db="EMBL/GenBank/DDBJ databases">
        <title>Molecular characterization of pseudomonads from Agaricus bisporus reveal novel blotch 2 pathogens in Western Europe.</title>
        <authorList>
            <person name="Taparia T."/>
            <person name="Krijger M."/>
            <person name="Haynes E."/>
            <person name="Elpinstone J.G."/>
            <person name="Noble R."/>
            <person name="Van Der Wolf J."/>
        </authorList>
    </citation>
    <scope>NUCLEOTIDE SEQUENCE [LARGE SCALE GENOMIC DNA]</scope>
    <source>
        <strain evidence="6 7">IPO3782</strain>
    </source>
</reference>
<feature type="binding site" evidence="3 4">
    <location>
        <position position="283"/>
    </location>
    <ligand>
        <name>Zn(2+)</name>
        <dbReference type="ChEBI" id="CHEBI:29105"/>
    </ligand>
</feature>
<evidence type="ECO:0000256" key="4">
    <source>
        <dbReference type="PROSITE-ProRule" id="PRU00333"/>
    </source>
</evidence>
<dbReference type="AlphaFoldDB" id="A0A7Y8EKH4"/>
<protein>
    <submittedName>
        <fullName evidence="6">Homocysteine S-methyltransferase family protein</fullName>
    </submittedName>
</protein>
<dbReference type="InterPro" id="IPR036589">
    <property type="entry name" value="HCY_dom_sf"/>
</dbReference>
<accession>A0A7Y8EKH4</accession>
<dbReference type="Gene3D" id="3.20.20.330">
    <property type="entry name" value="Homocysteine-binding-like domain"/>
    <property type="match status" value="1"/>
</dbReference>
<dbReference type="Pfam" id="PF02574">
    <property type="entry name" value="S-methyl_trans"/>
    <property type="match status" value="1"/>
</dbReference>
<feature type="binding site" evidence="3 4">
    <location>
        <position position="206"/>
    </location>
    <ligand>
        <name>Zn(2+)</name>
        <dbReference type="ChEBI" id="CHEBI:29105"/>
    </ligand>
</feature>
<keyword evidence="2 4" id="KW-0808">Transferase</keyword>
<dbReference type="EMBL" id="JACARG010000050">
    <property type="protein sequence ID" value="NWE16363.1"/>
    <property type="molecule type" value="Genomic_DNA"/>
</dbReference>
<feature type="binding site" evidence="3 4">
    <location>
        <position position="282"/>
    </location>
    <ligand>
        <name>Zn(2+)</name>
        <dbReference type="ChEBI" id="CHEBI:29105"/>
    </ligand>
</feature>
<dbReference type="GO" id="GO:0009086">
    <property type="term" value="P:methionine biosynthetic process"/>
    <property type="evidence" value="ECO:0007669"/>
    <property type="project" value="InterPro"/>
</dbReference>
<gene>
    <name evidence="6" type="ORF">HX822_25775</name>
</gene>
<evidence type="ECO:0000313" key="6">
    <source>
        <dbReference type="EMBL" id="NWE16363.1"/>
    </source>
</evidence>
<evidence type="ECO:0000256" key="1">
    <source>
        <dbReference type="ARBA" id="ARBA00022603"/>
    </source>
</evidence>
<dbReference type="PIRSF" id="PIRSF037505">
    <property type="entry name" value="Betaine_HMT"/>
    <property type="match status" value="1"/>
</dbReference>
<sequence>MSQISLRLLDGGMGRELQRIGAPFRQPEWSALALIEAPEFVLQAHEAFIAAGARVITTNSYAVVPFHIGDARFAEQGRLLAERAGRLARQAASASADPVTVAGSLPPALGSYRPDLFDHQRSVAIHRELIDGLQAHVDVWLAETQSSTAEVRAVVEALGPQSKPLWVSFTLLDEADGPARLRSTEPVGDAVRVAAQLGAQGVLFNCSQPEVMAAALTEARDVIQSLGGGVELGVYANAFPPVSAQAKANSTLLEIRRDLGPESYLDWSRTWVEAGATIVGGCCGIGPEHIAQLHLHLIPHTEVAEHE</sequence>
<dbReference type="PANTHER" id="PTHR11103">
    <property type="entry name" value="SLR1189 PROTEIN"/>
    <property type="match status" value="1"/>
</dbReference>
<evidence type="ECO:0000313" key="7">
    <source>
        <dbReference type="Proteomes" id="UP000531950"/>
    </source>
</evidence>
<evidence type="ECO:0000259" key="5">
    <source>
        <dbReference type="PROSITE" id="PS50970"/>
    </source>
</evidence>
<dbReference type="PANTHER" id="PTHR11103:SF18">
    <property type="entry name" value="SLR1189 PROTEIN"/>
    <property type="match status" value="1"/>
</dbReference>
<organism evidence="6 7">
    <name type="scientific">Pseudomonas yamanorum</name>
    <dbReference type="NCBI Taxonomy" id="515393"/>
    <lineage>
        <taxon>Bacteria</taxon>
        <taxon>Pseudomonadati</taxon>
        <taxon>Pseudomonadota</taxon>
        <taxon>Gammaproteobacteria</taxon>
        <taxon>Pseudomonadales</taxon>
        <taxon>Pseudomonadaceae</taxon>
        <taxon>Pseudomonas</taxon>
    </lineage>
</organism>
<name>A0A7Y8EKH4_9PSED</name>
<comment type="caution">
    <text evidence="6">The sequence shown here is derived from an EMBL/GenBank/DDBJ whole genome shotgun (WGS) entry which is preliminary data.</text>
</comment>
<dbReference type="PROSITE" id="PS50970">
    <property type="entry name" value="HCY"/>
    <property type="match status" value="1"/>
</dbReference>
<evidence type="ECO:0000256" key="3">
    <source>
        <dbReference type="PIRSR" id="PIRSR037505-2"/>
    </source>
</evidence>
<feature type="domain" description="Hcy-binding" evidence="5">
    <location>
        <begin position="1"/>
        <end position="297"/>
    </location>
</feature>
<evidence type="ECO:0000256" key="2">
    <source>
        <dbReference type="ARBA" id="ARBA00022679"/>
    </source>
</evidence>
<dbReference type="SUPFAM" id="SSF82282">
    <property type="entry name" value="Homocysteine S-methyltransferase"/>
    <property type="match status" value="1"/>
</dbReference>
<dbReference type="InterPro" id="IPR017226">
    <property type="entry name" value="BHMT-like"/>
</dbReference>
<comment type="cofactor">
    <cofactor evidence="3">
        <name>Zn(2+)</name>
        <dbReference type="ChEBI" id="CHEBI:29105"/>
    </cofactor>
    <text evidence="3">Binds 1 zinc ion per subunit.</text>
</comment>
<dbReference type="Proteomes" id="UP000531950">
    <property type="component" value="Unassembled WGS sequence"/>
</dbReference>
<dbReference type="InterPro" id="IPR003726">
    <property type="entry name" value="HCY_dom"/>
</dbReference>